<protein>
    <submittedName>
        <fullName evidence="1">Uncharacterized protein</fullName>
    </submittedName>
</protein>
<sequence length="150" mass="16599">MTSPARKLACKCPSFRRPRSSPLDKIQLAEEGMWLLIEGKSCRPRFCQFKSPSAAKDTMQLWPSHEELEKPCCTCRNVKTTADSIIVRSLEANPSIIRCLPICKWQTSPGYMMLLPPDFAAARHQESCCSLSAAGACGSGHPGKDLRRMG</sequence>
<evidence type="ECO:0000313" key="2">
    <source>
        <dbReference type="Proteomes" id="UP000002039"/>
    </source>
</evidence>
<dbReference type="EMBL" id="EQ999974">
    <property type="protein sequence ID" value="EEQ86512.2"/>
    <property type="molecule type" value="Genomic_DNA"/>
</dbReference>
<organism evidence="1 2">
    <name type="scientific">Ajellomyces dermatitidis (strain ER-3 / ATCC MYA-2586)</name>
    <name type="common">Blastomyces dermatitidis</name>
    <dbReference type="NCBI Taxonomy" id="559297"/>
    <lineage>
        <taxon>Eukaryota</taxon>
        <taxon>Fungi</taxon>
        <taxon>Dikarya</taxon>
        <taxon>Ascomycota</taxon>
        <taxon>Pezizomycotina</taxon>
        <taxon>Eurotiomycetes</taxon>
        <taxon>Eurotiomycetidae</taxon>
        <taxon>Onygenales</taxon>
        <taxon>Ajellomycetaceae</taxon>
        <taxon>Blastomyces</taxon>
    </lineage>
</organism>
<name>A0ABP2ESF6_AJEDR</name>
<reference evidence="2" key="1">
    <citation type="journal article" date="2015" name="PLoS Genet.">
        <title>The dynamic genome and transcriptome of the human fungal pathogen Blastomyces and close relative Emmonsia.</title>
        <authorList>
            <person name="Munoz J.F."/>
            <person name="Gauthier G.M."/>
            <person name="Desjardins C.A."/>
            <person name="Gallo J.E."/>
            <person name="Holder J."/>
            <person name="Sullivan T.D."/>
            <person name="Marty A.J."/>
            <person name="Carmen J.C."/>
            <person name="Chen Z."/>
            <person name="Ding L."/>
            <person name="Gujja S."/>
            <person name="Magrini V."/>
            <person name="Misas E."/>
            <person name="Mitreva M."/>
            <person name="Priest M."/>
            <person name="Saif S."/>
            <person name="Whiston E.A."/>
            <person name="Young S."/>
            <person name="Zeng Q."/>
            <person name="Goldman W.E."/>
            <person name="Mardis E.R."/>
            <person name="Taylor J.W."/>
            <person name="McEwen J.G."/>
            <person name="Clay O.K."/>
            <person name="Klein B.S."/>
            <person name="Cuomo C.A."/>
        </authorList>
    </citation>
    <scope>NUCLEOTIDE SEQUENCE [LARGE SCALE GENOMIC DNA]</scope>
    <source>
        <strain evidence="2">ER-3 / ATCC MYA-2586</strain>
    </source>
</reference>
<keyword evidence="2" id="KW-1185">Reference proteome</keyword>
<gene>
    <name evidence="1" type="ORF">BDCG_01632</name>
</gene>
<accession>A0ABP2ESF6</accession>
<evidence type="ECO:0000313" key="1">
    <source>
        <dbReference type="EMBL" id="EEQ86512.2"/>
    </source>
</evidence>
<proteinExistence type="predicted"/>
<dbReference type="GeneID" id="69024197"/>
<dbReference type="Proteomes" id="UP000002039">
    <property type="component" value="Unassembled WGS sequence"/>
</dbReference>
<dbReference type="RefSeq" id="XP_045274048.1">
    <property type="nucleotide sequence ID" value="XM_045417149.1"/>
</dbReference>